<name>A0A8H3AI55_9AGAM</name>
<dbReference type="InterPro" id="IPR006370">
    <property type="entry name" value="HB_polyprenyltransferase-like"/>
</dbReference>
<evidence type="ECO:0000256" key="9">
    <source>
        <dbReference type="HAMAP-Rule" id="MF_03189"/>
    </source>
</evidence>
<evidence type="ECO:0000256" key="1">
    <source>
        <dbReference type="ARBA" id="ARBA00001946"/>
    </source>
</evidence>
<dbReference type="Pfam" id="PF01040">
    <property type="entry name" value="UbiA"/>
    <property type="match status" value="1"/>
</dbReference>
<evidence type="ECO:0000256" key="6">
    <source>
        <dbReference type="ARBA" id="ARBA00022692"/>
    </source>
</evidence>
<dbReference type="InterPro" id="IPR000537">
    <property type="entry name" value="UbiA_prenyltransferase"/>
</dbReference>
<gene>
    <name evidence="10" type="ORF">RDB_LOCUS99712</name>
</gene>
<feature type="transmembrane region" description="Helical" evidence="9">
    <location>
        <begin position="46"/>
        <end position="66"/>
    </location>
</feature>
<keyword evidence="8 9" id="KW-0472">Membrane</keyword>
<feature type="transmembrane region" description="Helical" evidence="9">
    <location>
        <begin position="166"/>
        <end position="189"/>
    </location>
</feature>
<comment type="similarity">
    <text evidence="4 9">Belongs to the UbiA prenyltransferase family.</text>
</comment>
<dbReference type="GO" id="GO:0006744">
    <property type="term" value="P:ubiquinone biosynthetic process"/>
    <property type="evidence" value="ECO:0007669"/>
    <property type="project" value="UniProtKB-UniRule"/>
</dbReference>
<feature type="transmembrane region" description="Helical" evidence="9">
    <location>
        <begin position="267"/>
        <end position="284"/>
    </location>
</feature>
<dbReference type="NCBIfam" id="TIGR01474">
    <property type="entry name" value="ubiA_proteo"/>
    <property type="match status" value="1"/>
</dbReference>
<dbReference type="EC" id="2.5.1.39" evidence="9"/>
<comment type="pathway">
    <text evidence="9">Cofactor biosynthesis; ubiquinone biosynthesis.</text>
</comment>
<dbReference type="HAMAP" id="MF_01635">
    <property type="entry name" value="UbiA"/>
    <property type="match status" value="1"/>
</dbReference>
<dbReference type="GO" id="GO:0008299">
    <property type="term" value="P:isoprenoid biosynthetic process"/>
    <property type="evidence" value="ECO:0007669"/>
    <property type="project" value="UniProtKB-UniRule"/>
</dbReference>
<keyword evidence="7 9" id="KW-1133">Transmembrane helix</keyword>
<evidence type="ECO:0000256" key="3">
    <source>
        <dbReference type="ARBA" id="ARBA00005179"/>
    </source>
</evidence>
<dbReference type="InterPro" id="IPR039653">
    <property type="entry name" value="Prenyltransferase"/>
</dbReference>
<dbReference type="Proteomes" id="UP000663846">
    <property type="component" value="Unassembled WGS sequence"/>
</dbReference>
<dbReference type="FunFam" id="1.10.357.140:FF:000008">
    <property type="entry name" value="4-hydroxybenzoate octaprenyltransferase"/>
    <property type="match status" value="1"/>
</dbReference>
<keyword evidence="9" id="KW-0999">Mitochondrion inner membrane</keyword>
<evidence type="ECO:0000256" key="7">
    <source>
        <dbReference type="ARBA" id="ARBA00022989"/>
    </source>
</evidence>
<dbReference type="PANTHER" id="PTHR11048:SF28">
    <property type="entry name" value="4-HYDROXYBENZOATE POLYPRENYLTRANSFERASE, MITOCHONDRIAL"/>
    <property type="match status" value="1"/>
</dbReference>
<keyword evidence="5 9" id="KW-0808">Transferase</keyword>
<reference evidence="10" key="1">
    <citation type="submission" date="2021-01" db="EMBL/GenBank/DDBJ databases">
        <authorList>
            <person name="Kaushik A."/>
        </authorList>
    </citation>
    <scope>NUCLEOTIDE SEQUENCE</scope>
    <source>
        <strain evidence="10">AG1-1C</strain>
    </source>
</reference>
<comment type="function">
    <text evidence="9">Catalyzes the prenylation of para-hydroxybenzoate (PHB) with an all-trans polyprenyl group. Mediates the second step in the final reaction sequence of coenzyme Q (CoQ) biosynthesis, which is the condensation of the polyisoprenoid side chain with PHB, generating the first membrane-bound Q intermediate.</text>
</comment>
<dbReference type="Gene3D" id="1.10.357.140">
    <property type="entry name" value="UbiA prenyltransferase"/>
    <property type="match status" value="1"/>
</dbReference>
<keyword evidence="9" id="KW-0414">Isoprene biosynthesis</keyword>
<keyword evidence="9" id="KW-0496">Mitochondrion</keyword>
<dbReference type="UniPathway" id="UPA00232"/>
<dbReference type="Gene3D" id="1.20.120.1780">
    <property type="entry name" value="UbiA prenyltransferase"/>
    <property type="match status" value="1"/>
</dbReference>
<protein>
    <recommendedName>
        <fullName evidence="9">4-hydroxybenzoate polyprenyltransferase, mitochondrial</fullName>
        <shortName evidence="9">4-HB polyprenyltransferase</shortName>
        <ecNumber evidence="9">2.5.1.39</ecNumber>
    </recommendedName>
    <alternativeName>
        <fullName evidence="9">Para-hydroxybenzoate--polyprenyltransferase</fullName>
        <shortName evidence="9">PHB:PPT</shortName>
        <shortName evidence="9">PHB:polyprenyltransferase</shortName>
    </alternativeName>
</protein>
<feature type="transmembrane region" description="Helical" evidence="9">
    <location>
        <begin position="304"/>
        <end position="320"/>
    </location>
</feature>
<comment type="catalytic activity">
    <reaction evidence="9">
        <text>an all-trans-polyprenyl diphosphate + 4-hydroxybenzoate = a 4-hydroxy-3-(all-trans-polyprenyl)benzoate + diphosphate</text>
        <dbReference type="Rhea" id="RHEA:44504"/>
        <dbReference type="Rhea" id="RHEA-COMP:9514"/>
        <dbReference type="Rhea" id="RHEA-COMP:9564"/>
        <dbReference type="ChEBI" id="CHEBI:17879"/>
        <dbReference type="ChEBI" id="CHEBI:33019"/>
        <dbReference type="ChEBI" id="CHEBI:58914"/>
        <dbReference type="ChEBI" id="CHEBI:78396"/>
        <dbReference type="EC" id="2.5.1.39"/>
    </reaction>
</comment>
<evidence type="ECO:0000313" key="11">
    <source>
        <dbReference type="Proteomes" id="UP000663846"/>
    </source>
</evidence>
<dbReference type="GO" id="GO:0008412">
    <property type="term" value="F:4-hydroxybenzoate polyprenyltransferase activity"/>
    <property type="evidence" value="ECO:0007669"/>
    <property type="project" value="UniProtKB-EC"/>
</dbReference>
<comment type="subcellular location">
    <subcellularLocation>
        <location evidence="2">Membrane</location>
        <topology evidence="2">Multi-pass membrane protein</topology>
    </subcellularLocation>
    <subcellularLocation>
        <location evidence="9">Mitochondrion inner membrane</location>
        <topology evidence="9">Multi-pass membrane protein</topology>
        <orientation evidence="9">Matrix side</orientation>
    </subcellularLocation>
</comment>
<keyword evidence="6 9" id="KW-0812">Transmembrane</keyword>
<dbReference type="InterPro" id="IPR044878">
    <property type="entry name" value="UbiA_sf"/>
</dbReference>
<dbReference type="CDD" id="cd13959">
    <property type="entry name" value="PT_UbiA_COQ2"/>
    <property type="match status" value="1"/>
</dbReference>
<proteinExistence type="inferred from homology"/>
<evidence type="ECO:0000256" key="5">
    <source>
        <dbReference type="ARBA" id="ARBA00022679"/>
    </source>
</evidence>
<dbReference type="PROSITE" id="PS00943">
    <property type="entry name" value="UBIA"/>
    <property type="match status" value="1"/>
</dbReference>
<organism evidence="10 11">
    <name type="scientific">Rhizoctonia solani</name>
    <dbReference type="NCBI Taxonomy" id="456999"/>
    <lineage>
        <taxon>Eukaryota</taxon>
        <taxon>Fungi</taxon>
        <taxon>Dikarya</taxon>
        <taxon>Basidiomycota</taxon>
        <taxon>Agaricomycotina</taxon>
        <taxon>Agaricomycetes</taxon>
        <taxon>Cantharellales</taxon>
        <taxon>Ceratobasidiaceae</taxon>
        <taxon>Rhizoctonia</taxon>
    </lineage>
</organism>
<feature type="transmembrane region" description="Helical" evidence="9">
    <location>
        <begin position="78"/>
        <end position="98"/>
    </location>
</feature>
<feature type="transmembrane region" description="Helical" evidence="9">
    <location>
        <begin position="243"/>
        <end position="260"/>
    </location>
</feature>
<keyword evidence="9" id="KW-0831">Ubiquinone biosynthesis</keyword>
<dbReference type="GO" id="GO:0005743">
    <property type="term" value="C:mitochondrial inner membrane"/>
    <property type="evidence" value="ECO:0007669"/>
    <property type="project" value="UniProtKB-SubCell"/>
</dbReference>
<comment type="pathway">
    <text evidence="3">Secondary metabolite biosynthesis.</text>
</comment>
<dbReference type="FunFam" id="1.20.120.1780:FF:000001">
    <property type="entry name" value="4-hydroxybenzoate octaprenyltransferase"/>
    <property type="match status" value="1"/>
</dbReference>
<sequence length="324" mass="36655">MQFEIPTMHNSVDSRSTTKLPYAKACYQIERAVWPYIELARINGLVGVWLTFWPCCWGSMMAAYAMRLPLSQILSTIPLLWLGCVLLHSAACTINDIFDRDMDRLVERTKNRPVARGAISVRNAYMFFFAQTIAYLALVSWAPPICALLAMLNLPMQIVYPLFKRFTYWPSLFLGMTFSWGSLCGWSAMTGSINWKVAGPLYVAGVCWAFGYDTIYGYQDRRDDPKAGVKSTALLLGTEPQPFLYTLAAGFVVFLTIAGLFNRQGPLYYIFTVGFAAAHVYWQVSTLDASNPADCWAKFYTNSWIGWPMWVFGLLGDYFCRVGL</sequence>
<evidence type="ECO:0000256" key="4">
    <source>
        <dbReference type="ARBA" id="ARBA00005985"/>
    </source>
</evidence>
<comment type="caution">
    <text evidence="10">The sequence shown here is derived from an EMBL/GenBank/DDBJ whole genome shotgun (WGS) entry which is preliminary data.</text>
</comment>
<dbReference type="InterPro" id="IPR030470">
    <property type="entry name" value="UbiA_prenylTrfase_CS"/>
</dbReference>
<dbReference type="PANTHER" id="PTHR11048">
    <property type="entry name" value="PRENYLTRANSFERASES"/>
    <property type="match status" value="1"/>
</dbReference>
<evidence type="ECO:0000313" key="10">
    <source>
        <dbReference type="EMBL" id="CAE6427110.1"/>
    </source>
</evidence>
<evidence type="ECO:0000256" key="8">
    <source>
        <dbReference type="ARBA" id="ARBA00023136"/>
    </source>
</evidence>
<dbReference type="AlphaFoldDB" id="A0A8H3AI55"/>
<dbReference type="EMBL" id="CAJMWS010000325">
    <property type="protein sequence ID" value="CAE6427110.1"/>
    <property type="molecule type" value="Genomic_DNA"/>
</dbReference>
<accession>A0A8H3AI55</accession>
<evidence type="ECO:0000256" key="2">
    <source>
        <dbReference type="ARBA" id="ARBA00004141"/>
    </source>
</evidence>
<comment type="cofactor">
    <cofactor evidence="1 9">
        <name>Mg(2+)</name>
        <dbReference type="ChEBI" id="CHEBI:18420"/>
    </cofactor>
</comment>